<protein>
    <submittedName>
        <fullName evidence="2">Uncharacterized protein</fullName>
    </submittedName>
</protein>
<keyword evidence="1" id="KW-0472">Membrane</keyword>
<dbReference type="Proteomes" id="UP001222325">
    <property type="component" value="Unassembled WGS sequence"/>
</dbReference>
<name>A0AAD6XLR2_9AGAR</name>
<accession>A0AAD6XLR2</accession>
<evidence type="ECO:0000313" key="2">
    <source>
        <dbReference type="EMBL" id="KAJ7087566.1"/>
    </source>
</evidence>
<keyword evidence="1" id="KW-0812">Transmembrane</keyword>
<proteinExistence type="predicted"/>
<dbReference type="AlphaFoldDB" id="A0AAD6XLR2"/>
<gene>
    <name evidence="2" type="ORF">B0H15DRAFT_1022666</name>
</gene>
<organism evidence="2 3">
    <name type="scientific">Mycena belliarum</name>
    <dbReference type="NCBI Taxonomy" id="1033014"/>
    <lineage>
        <taxon>Eukaryota</taxon>
        <taxon>Fungi</taxon>
        <taxon>Dikarya</taxon>
        <taxon>Basidiomycota</taxon>
        <taxon>Agaricomycotina</taxon>
        <taxon>Agaricomycetes</taxon>
        <taxon>Agaricomycetidae</taxon>
        <taxon>Agaricales</taxon>
        <taxon>Marasmiineae</taxon>
        <taxon>Mycenaceae</taxon>
        <taxon>Mycena</taxon>
    </lineage>
</organism>
<reference evidence="2" key="1">
    <citation type="submission" date="2023-03" db="EMBL/GenBank/DDBJ databases">
        <title>Massive genome expansion in bonnet fungi (Mycena s.s.) driven by repeated elements and novel gene families across ecological guilds.</title>
        <authorList>
            <consortium name="Lawrence Berkeley National Laboratory"/>
            <person name="Harder C.B."/>
            <person name="Miyauchi S."/>
            <person name="Viragh M."/>
            <person name="Kuo A."/>
            <person name="Thoen E."/>
            <person name="Andreopoulos B."/>
            <person name="Lu D."/>
            <person name="Skrede I."/>
            <person name="Drula E."/>
            <person name="Henrissat B."/>
            <person name="Morin E."/>
            <person name="Kohler A."/>
            <person name="Barry K."/>
            <person name="LaButti K."/>
            <person name="Morin E."/>
            <person name="Salamov A."/>
            <person name="Lipzen A."/>
            <person name="Mereny Z."/>
            <person name="Hegedus B."/>
            <person name="Baldrian P."/>
            <person name="Stursova M."/>
            <person name="Weitz H."/>
            <person name="Taylor A."/>
            <person name="Grigoriev I.V."/>
            <person name="Nagy L.G."/>
            <person name="Martin F."/>
            <person name="Kauserud H."/>
        </authorList>
    </citation>
    <scope>NUCLEOTIDE SEQUENCE</scope>
    <source>
        <strain evidence="2">CBHHK173m</strain>
    </source>
</reference>
<evidence type="ECO:0000313" key="3">
    <source>
        <dbReference type="Proteomes" id="UP001222325"/>
    </source>
</evidence>
<comment type="caution">
    <text evidence="2">The sequence shown here is derived from an EMBL/GenBank/DDBJ whole genome shotgun (WGS) entry which is preliminary data.</text>
</comment>
<dbReference type="EMBL" id="JARJCN010000028">
    <property type="protein sequence ID" value="KAJ7087566.1"/>
    <property type="molecule type" value="Genomic_DNA"/>
</dbReference>
<sequence length="56" mass="6332">MSETWFADAYHTWTRERLQWGDILILHATCLAGSAPSLLMLFAVTIRDQVTAPRVA</sequence>
<keyword evidence="3" id="KW-1185">Reference proteome</keyword>
<keyword evidence="1" id="KW-1133">Transmembrane helix</keyword>
<evidence type="ECO:0000256" key="1">
    <source>
        <dbReference type="SAM" id="Phobius"/>
    </source>
</evidence>
<feature type="transmembrane region" description="Helical" evidence="1">
    <location>
        <begin position="23"/>
        <end position="44"/>
    </location>
</feature>